<evidence type="ECO:0000313" key="1">
    <source>
        <dbReference type="EMBL" id="MPM21055.1"/>
    </source>
</evidence>
<dbReference type="PANTHER" id="PTHR13061:SF29">
    <property type="entry name" value="GAMMA CARBONIC ANHYDRASE-LIKE 1, MITOCHONDRIAL-RELATED"/>
    <property type="match status" value="1"/>
</dbReference>
<dbReference type="CDD" id="cd04645">
    <property type="entry name" value="LbH_gamma_CA_like"/>
    <property type="match status" value="1"/>
</dbReference>
<gene>
    <name evidence="1" type="primary">yrdA_19</name>
    <name evidence="1" type="ORF">SDC9_67498</name>
</gene>
<dbReference type="InterPro" id="IPR050484">
    <property type="entry name" value="Transf_Hexapept/Carb_Anhydrase"/>
</dbReference>
<reference evidence="1" key="1">
    <citation type="submission" date="2019-08" db="EMBL/GenBank/DDBJ databases">
        <authorList>
            <person name="Kucharzyk K."/>
            <person name="Murdoch R.W."/>
            <person name="Higgins S."/>
            <person name="Loffler F."/>
        </authorList>
    </citation>
    <scope>NUCLEOTIDE SEQUENCE</scope>
</reference>
<dbReference type="InterPro" id="IPR047324">
    <property type="entry name" value="LbH_gamma_CA-like"/>
</dbReference>
<dbReference type="AlphaFoldDB" id="A0A644XXY2"/>
<name>A0A644XXY2_9ZZZZ</name>
<dbReference type="PANTHER" id="PTHR13061">
    <property type="entry name" value="DYNACTIN SUBUNIT P25"/>
    <property type="match status" value="1"/>
</dbReference>
<dbReference type="EMBL" id="VSSQ01003512">
    <property type="protein sequence ID" value="MPM21055.1"/>
    <property type="molecule type" value="Genomic_DNA"/>
</dbReference>
<organism evidence="1">
    <name type="scientific">bioreactor metagenome</name>
    <dbReference type="NCBI Taxonomy" id="1076179"/>
    <lineage>
        <taxon>unclassified sequences</taxon>
        <taxon>metagenomes</taxon>
        <taxon>ecological metagenomes</taxon>
    </lineage>
</organism>
<accession>A0A644XXY2</accession>
<dbReference type="SUPFAM" id="SSF51161">
    <property type="entry name" value="Trimeric LpxA-like enzymes"/>
    <property type="match status" value="1"/>
</dbReference>
<protein>
    <submittedName>
        <fullName evidence="1">Protein YrdA</fullName>
    </submittedName>
</protein>
<dbReference type="Gene3D" id="2.160.10.10">
    <property type="entry name" value="Hexapeptide repeat proteins"/>
    <property type="match status" value="1"/>
</dbReference>
<proteinExistence type="predicted"/>
<comment type="caution">
    <text evidence="1">The sequence shown here is derived from an EMBL/GenBank/DDBJ whole genome shotgun (WGS) entry which is preliminary data.</text>
</comment>
<sequence length="173" mass="18561">MLYAHNTHKPLVGRDCYIAPSADLIGKVTLKDGCSVWFHATLRADVGSIEIGEQTNIQDNAVLHVTKDQNLVVGARCTVGHSAILHACTIGNECLIGMGAIVLDGSFIGEQSLVGAGSVVSPNKSFPPRSLLMGVPAKLVRILTDEEYEKIRENTEEYALFTADLVSGRQEIG</sequence>
<dbReference type="InterPro" id="IPR011004">
    <property type="entry name" value="Trimer_LpxA-like_sf"/>
</dbReference>